<dbReference type="Proteomes" id="UP000192343">
    <property type="component" value="Unassembled WGS sequence"/>
</dbReference>
<dbReference type="AlphaFoldDB" id="A0A1Y1RWG8"/>
<keyword evidence="3" id="KW-1185">Reference proteome</keyword>
<evidence type="ECO:0000313" key="3">
    <source>
        <dbReference type="Proteomes" id="UP000192343"/>
    </source>
</evidence>
<proteinExistence type="predicted"/>
<feature type="compositionally biased region" description="Basic and acidic residues" evidence="1">
    <location>
        <begin position="106"/>
        <end position="127"/>
    </location>
</feature>
<dbReference type="EMBL" id="MWQY01000013">
    <property type="protein sequence ID" value="ORC34526.1"/>
    <property type="molecule type" value="Genomic_DNA"/>
</dbReference>
<feature type="region of interest" description="Disordered" evidence="1">
    <location>
        <begin position="102"/>
        <end position="127"/>
    </location>
</feature>
<organism evidence="2 3">
    <name type="scientific">Marispirochaeta aestuarii</name>
    <dbReference type="NCBI Taxonomy" id="1963862"/>
    <lineage>
        <taxon>Bacteria</taxon>
        <taxon>Pseudomonadati</taxon>
        <taxon>Spirochaetota</taxon>
        <taxon>Spirochaetia</taxon>
        <taxon>Spirochaetales</taxon>
        <taxon>Spirochaetaceae</taxon>
        <taxon>Marispirochaeta</taxon>
    </lineage>
</organism>
<gene>
    <name evidence="2" type="ORF">B4O97_12875</name>
</gene>
<sequence>MGFQEKFKQSVSKGLEHSKSFFSSAKDKAKELGDVGILRFEIHQLEEKIKKQELQLGHQVYEILAVEGKQSLTKRSAGIKEIIEAIEDLQTQVTGKRVVLEDVEARDDAGEQKEAEGSESEEKPGIG</sequence>
<reference evidence="2 3" key="1">
    <citation type="submission" date="2017-03" db="EMBL/GenBank/DDBJ databases">
        <title>Draft Genome sequence of Marispirochaeta sp. strain JC444.</title>
        <authorList>
            <person name="Shivani Y."/>
            <person name="Subhash Y."/>
            <person name="Sasikala C."/>
            <person name="Ramana C."/>
        </authorList>
    </citation>
    <scope>NUCLEOTIDE SEQUENCE [LARGE SCALE GENOMIC DNA]</scope>
    <source>
        <strain evidence="2 3">JC444</strain>
    </source>
</reference>
<protein>
    <submittedName>
        <fullName evidence="2">Uncharacterized protein</fullName>
    </submittedName>
</protein>
<accession>A0A1Y1RWG8</accession>
<evidence type="ECO:0000256" key="1">
    <source>
        <dbReference type="SAM" id="MobiDB-lite"/>
    </source>
</evidence>
<name>A0A1Y1RWG8_9SPIO</name>
<evidence type="ECO:0000313" key="2">
    <source>
        <dbReference type="EMBL" id="ORC34526.1"/>
    </source>
</evidence>
<comment type="caution">
    <text evidence="2">The sequence shown here is derived from an EMBL/GenBank/DDBJ whole genome shotgun (WGS) entry which is preliminary data.</text>
</comment>